<proteinExistence type="predicted"/>
<dbReference type="EMBL" id="BK015041">
    <property type="protein sequence ID" value="DAD88470.1"/>
    <property type="molecule type" value="Genomic_DNA"/>
</dbReference>
<reference evidence="1" key="1">
    <citation type="journal article" date="2021" name="Proc. Natl. Acad. Sci. U.S.A.">
        <title>A Catalog of Tens of Thousands of Viruses from Human Metagenomes Reveals Hidden Associations with Chronic Diseases.</title>
        <authorList>
            <person name="Tisza M.J."/>
            <person name="Buck C.B."/>
        </authorList>
    </citation>
    <scope>NUCLEOTIDE SEQUENCE</scope>
    <source>
        <strain evidence="1">Cttxo15</strain>
    </source>
</reference>
<protein>
    <submittedName>
        <fullName evidence="1">Uncharacterized protein</fullName>
    </submittedName>
</protein>
<accession>A0A8S5N1J2</accession>
<organism evidence="1">
    <name type="scientific">Podoviridae sp. cttxo15</name>
    <dbReference type="NCBI Taxonomy" id="2826584"/>
    <lineage>
        <taxon>Viruses</taxon>
        <taxon>Duplodnaviria</taxon>
        <taxon>Heunggongvirae</taxon>
        <taxon>Uroviricota</taxon>
        <taxon>Caudoviricetes</taxon>
    </lineage>
</organism>
<name>A0A8S5N1J2_9CAUD</name>
<evidence type="ECO:0000313" key="1">
    <source>
        <dbReference type="EMBL" id="DAD88470.1"/>
    </source>
</evidence>
<sequence length="50" mass="6223">MRASNERYVYHQRRLLNYFSSVRGMFKRGTIRFRIEKNELLISYHQSELQ</sequence>